<name>A0AAV2CW16_9ROSI</name>
<dbReference type="Proteomes" id="UP001497516">
    <property type="component" value="Chromosome 10"/>
</dbReference>
<protein>
    <recommendedName>
        <fullName evidence="1">HAT C-terminal dimerisation domain-containing protein</fullName>
    </recommendedName>
</protein>
<evidence type="ECO:0000313" key="3">
    <source>
        <dbReference type="Proteomes" id="UP001497516"/>
    </source>
</evidence>
<evidence type="ECO:0000313" key="2">
    <source>
        <dbReference type="EMBL" id="CAL1360697.1"/>
    </source>
</evidence>
<dbReference type="Pfam" id="PF05699">
    <property type="entry name" value="Dimer_Tnp_hAT"/>
    <property type="match status" value="1"/>
</dbReference>
<accession>A0AAV2CW16</accession>
<dbReference type="InterPro" id="IPR008906">
    <property type="entry name" value="HATC_C_dom"/>
</dbReference>
<gene>
    <name evidence="2" type="ORF">LTRI10_LOCUS8114</name>
</gene>
<dbReference type="PANTHER" id="PTHR23272">
    <property type="entry name" value="BED FINGER-RELATED"/>
    <property type="match status" value="1"/>
</dbReference>
<evidence type="ECO:0000259" key="1">
    <source>
        <dbReference type="Pfam" id="PF05699"/>
    </source>
</evidence>
<proteinExistence type="predicted"/>
<dbReference type="InterPro" id="IPR012337">
    <property type="entry name" value="RNaseH-like_sf"/>
</dbReference>
<dbReference type="GO" id="GO:0046983">
    <property type="term" value="F:protein dimerization activity"/>
    <property type="evidence" value="ECO:0007669"/>
    <property type="project" value="InterPro"/>
</dbReference>
<dbReference type="EMBL" id="OZ034814">
    <property type="protein sequence ID" value="CAL1360697.1"/>
    <property type="molecule type" value="Genomic_DNA"/>
</dbReference>
<dbReference type="AlphaFoldDB" id="A0AAV2CW16"/>
<dbReference type="PANTHER" id="PTHR23272:SF184">
    <property type="entry name" value="OS03G0311250 PROTEIN"/>
    <property type="match status" value="1"/>
</dbReference>
<reference evidence="2 3" key="1">
    <citation type="submission" date="2024-04" db="EMBL/GenBank/DDBJ databases">
        <authorList>
            <person name="Fracassetti M."/>
        </authorList>
    </citation>
    <scope>NUCLEOTIDE SEQUENCE [LARGE SCALE GENOMIC DNA]</scope>
</reference>
<sequence>MKRKMEALLQETGGSSAEFDIYLKWQTDGINEESNDAKFDILGWWSRHSRIYPILAEMAKDILVVPISFVASKATFSCGGQILSPFWSYLGDTMVEALICAED</sequence>
<organism evidence="2 3">
    <name type="scientific">Linum trigynum</name>
    <dbReference type="NCBI Taxonomy" id="586398"/>
    <lineage>
        <taxon>Eukaryota</taxon>
        <taxon>Viridiplantae</taxon>
        <taxon>Streptophyta</taxon>
        <taxon>Embryophyta</taxon>
        <taxon>Tracheophyta</taxon>
        <taxon>Spermatophyta</taxon>
        <taxon>Magnoliopsida</taxon>
        <taxon>eudicotyledons</taxon>
        <taxon>Gunneridae</taxon>
        <taxon>Pentapetalae</taxon>
        <taxon>rosids</taxon>
        <taxon>fabids</taxon>
        <taxon>Malpighiales</taxon>
        <taxon>Linaceae</taxon>
        <taxon>Linum</taxon>
    </lineage>
</organism>
<dbReference type="SUPFAM" id="SSF53098">
    <property type="entry name" value="Ribonuclease H-like"/>
    <property type="match status" value="1"/>
</dbReference>
<keyword evidence="3" id="KW-1185">Reference proteome</keyword>
<feature type="domain" description="HAT C-terminal dimerisation" evidence="1">
    <location>
        <begin position="32"/>
        <end position="103"/>
    </location>
</feature>